<evidence type="ECO:0000313" key="1">
    <source>
        <dbReference type="EMBL" id="KAL3881926.1"/>
    </source>
</evidence>
<proteinExistence type="predicted"/>
<organism evidence="1 2">
    <name type="scientific">Sinanodonta woodiana</name>
    <name type="common">Chinese pond mussel</name>
    <name type="synonym">Anodonta woodiana</name>
    <dbReference type="NCBI Taxonomy" id="1069815"/>
    <lineage>
        <taxon>Eukaryota</taxon>
        <taxon>Metazoa</taxon>
        <taxon>Spiralia</taxon>
        <taxon>Lophotrochozoa</taxon>
        <taxon>Mollusca</taxon>
        <taxon>Bivalvia</taxon>
        <taxon>Autobranchia</taxon>
        <taxon>Heteroconchia</taxon>
        <taxon>Palaeoheterodonta</taxon>
        <taxon>Unionida</taxon>
        <taxon>Unionoidea</taxon>
        <taxon>Unionidae</taxon>
        <taxon>Unioninae</taxon>
        <taxon>Sinanodonta</taxon>
    </lineage>
</organism>
<dbReference type="EMBL" id="JBJQND010000003">
    <property type="protein sequence ID" value="KAL3881926.1"/>
    <property type="molecule type" value="Genomic_DNA"/>
</dbReference>
<protein>
    <recommendedName>
        <fullName evidence="3">F-BAR domain-containing protein</fullName>
    </recommendedName>
</protein>
<accession>A0ABD3X8D0</accession>
<keyword evidence="2" id="KW-1185">Reference proteome</keyword>
<gene>
    <name evidence="1" type="ORF">ACJMK2_028312</name>
</gene>
<reference evidence="1 2" key="1">
    <citation type="submission" date="2024-11" db="EMBL/GenBank/DDBJ databases">
        <title>Chromosome-level genome assembly of the freshwater bivalve Anodonta woodiana.</title>
        <authorList>
            <person name="Chen X."/>
        </authorList>
    </citation>
    <scope>NUCLEOTIDE SEQUENCE [LARGE SCALE GENOMIC DNA]</scope>
    <source>
        <strain evidence="1">MN2024</strain>
        <tissue evidence="1">Gills</tissue>
    </source>
</reference>
<evidence type="ECO:0000313" key="2">
    <source>
        <dbReference type="Proteomes" id="UP001634394"/>
    </source>
</evidence>
<comment type="caution">
    <text evidence="1">The sequence shown here is derived from an EMBL/GenBank/DDBJ whole genome shotgun (WGS) entry which is preliminary data.</text>
</comment>
<dbReference type="AlphaFoldDB" id="A0ABD3X8D0"/>
<dbReference type="SUPFAM" id="SSF103657">
    <property type="entry name" value="BAR/IMD domain-like"/>
    <property type="match status" value="1"/>
</dbReference>
<sequence length="222" mass="25545">MATNNLTGISDYVEEANVLHMSGLRFHQGIRSVNMLAKMMEERFKCEEKMAHVLEHNSCDWSKKLADISSEGNGEFDHGSIYVAITKALMEPFEEAKIYNLVKNEGLGDDGPVHYLSSWKAQMESSQIQNKTMKLYSTAWDKQQSTLKEIEKAKEYFYMRKYKLEKGLRQLQADPPVLSSRAEAKLNKTLDRYREKCEVAQEVYKRSLKMAEEGRGKDLVVS</sequence>
<dbReference type="Proteomes" id="UP001634394">
    <property type="component" value="Unassembled WGS sequence"/>
</dbReference>
<dbReference type="Gene3D" id="1.20.1270.60">
    <property type="entry name" value="Arfaptin homology (AH) domain/BAR domain"/>
    <property type="match status" value="1"/>
</dbReference>
<name>A0ABD3X8D0_SINWO</name>
<dbReference type="InterPro" id="IPR027267">
    <property type="entry name" value="AH/BAR_dom_sf"/>
</dbReference>
<evidence type="ECO:0008006" key="3">
    <source>
        <dbReference type="Google" id="ProtNLM"/>
    </source>
</evidence>